<evidence type="ECO:0000313" key="2">
    <source>
        <dbReference type="Proteomes" id="UP000315369"/>
    </source>
</evidence>
<accession>A0A540X0F9</accession>
<name>A0A540X0F9_9BACT</name>
<evidence type="ECO:0000313" key="1">
    <source>
        <dbReference type="EMBL" id="TQF14716.1"/>
    </source>
</evidence>
<reference evidence="1 2" key="1">
    <citation type="submission" date="2019-06" db="EMBL/GenBank/DDBJ databases">
        <authorList>
            <person name="Livingstone P."/>
            <person name="Whitworth D."/>
        </authorList>
    </citation>
    <scope>NUCLEOTIDE SEQUENCE [LARGE SCALE GENOMIC DNA]</scope>
    <source>
        <strain evidence="1 2">AM401</strain>
    </source>
</reference>
<dbReference type="EMBL" id="VIFM01000061">
    <property type="protein sequence ID" value="TQF14716.1"/>
    <property type="molecule type" value="Genomic_DNA"/>
</dbReference>
<keyword evidence="2" id="KW-1185">Reference proteome</keyword>
<organism evidence="1 2">
    <name type="scientific">Myxococcus llanfairpwllgwyngyllgogerychwyrndrobwllllantysiliogogogochensis</name>
    <dbReference type="NCBI Taxonomy" id="2590453"/>
    <lineage>
        <taxon>Bacteria</taxon>
        <taxon>Pseudomonadati</taxon>
        <taxon>Myxococcota</taxon>
        <taxon>Myxococcia</taxon>
        <taxon>Myxococcales</taxon>
        <taxon>Cystobacterineae</taxon>
        <taxon>Myxococcaceae</taxon>
        <taxon>Myxococcus</taxon>
    </lineage>
</organism>
<sequence length="192" mass="21619">MKLLEVQEVLGRLRHESHSPEEKEKLNTAMEVFEFIFETGQAEAVDDYRQSLEARAPPLVSARFDTREEAMAWLHAHPAPLNGAKVLVGDEYFNVVHFRDGNFRRLPPSPVLEFYLQDIEEEGLPPPVATFDTVEQAQAWVDSQPEPPRQVLILINGAPHLVAYHYRVNVRAIYPMSLAAKAAPAPADEPAD</sequence>
<dbReference type="OrthoDB" id="5522567at2"/>
<protein>
    <submittedName>
        <fullName evidence="1">Head protein</fullName>
    </submittedName>
</protein>
<proteinExistence type="predicted"/>
<comment type="caution">
    <text evidence="1">The sequence shown here is derived from an EMBL/GenBank/DDBJ whole genome shotgun (WGS) entry which is preliminary data.</text>
</comment>
<dbReference type="AlphaFoldDB" id="A0A540X0F9"/>
<gene>
    <name evidence="1" type="ORF">FJV41_17460</name>
</gene>
<dbReference type="Proteomes" id="UP000315369">
    <property type="component" value="Unassembled WGS sequence"/>
</dbReference>